<comment type="subcellular location">
    <subcellularLocation>
        <location evidence="1">Nucleus</location>
    </subcellularLocation>
</comment>
<feature type="region of interest" description="Disordered" evidence="4">
    <location>
        <begin position="1"/>
        <end position="27"/>
    </location>
</feature>
<evidence type="ECO:0000313" key="5">
    <source>
        <dbReference type="Proteomes" id="UP000036681"/>
    </source>
</evidence>
<protein>
    <submittedName>
        <fullName evidence="6">THO complex subunit 5</fullName>
    </submittedName>
</protein>
<evidence type="ECO:0000256" key="1">
    <source>
        <dbReference type="ARBA" id="ARBA00004123"/>
    </source>
</evidence>
<dbReference type="Proteomes" id="UP000036681">
    <property type="component" value="Unplaced"/>
</dbReference>
<evidence type="ECO:0000256" key="2">
    <source>
        <dbReference type="ARBA" id="ARBA00008044"/>
    </source>
</evidence>
<organism evidence="5 6">
    <name type="scientific">Ascaris lumbricoides</name>
    <name type="common">Giant roundworm</name>
    <dbReference type="NCBI Taxonomy" id="6252"/>
    <lineage>
        <taxon>Eukaryota</taxon>
        <taxon>Metazoa</taxon>
        <taxon>Ecdysozoa</taxon>
        <taxon>Nematoda</taxon>
        <taxon>Chromadorea</taxon>
        <taxon>Rhabditida</taxon>
        <taxon>Spirurina</taxon>
        <taxon>Ascaridomorpha</taxon>
        <taxon>Ascaridoidea</taxon>
        <taxon>Ascarididae</taxon>
        <taxon>Ascaris</taxon>
    </lineage>
</organism>
<evidence type="ECO:0000256" key="3">
    <source>
        <dbReference type="ARBA" id="ARBA00023242"/>
    </source>
</evidence>
<dbReference type="WBParaSite" id="ALUE_0001854501-mRNA-1">
    <property type="protein sequence ID" value="ALUE_0001854501-mRNA-1"/>
    <property type="gene ID" value="ALUE_0001854501"/>
</dbReference>
<feature type="compositionally biased region" description="Acidic residues" evidence="4">
    <location>
        <begin position="304"/>
        <end position="314"/>
    </location>
</feature>
<proteinExistence type="inferred from homology"/>
<dbReference type="PANTHER" id="PTHR13375:SF3">
    <property type="entry name" value="THO COMPLEX SUBUNIT 5 HOMOLOG"/>
    <property type="match status" value="1"/>
</dbReference>
<evidence type="ECO:0000313" key="6">
    <source>
        <dbReference type="WBParaSite" id="ALUE_0001854501-mRNA-1"/>
    </source>
</evidence>
<dbReference type="Pfam" id="PF09766">
    <property type="entry name" value="FmiP_Thoc5"/>
    <property type="match status" value="1"/>
</dbReference>
<reference evidence="6" key="1">
    <citation type="submission" date="2017-02" db="UniProtKB">
        <authorList>
            <consortium name="WormBaseParasite"/>
        </authorList>
    </citation>
    <scope>IDENTIFICATION</scope>
</reference>
<keyword evidence="5" id="KW-1185">Reference proteome</keyword>
<sequence>MSIAKRPPRSSSDTIRAHEKRKSGEQKSISVAEFFASEDADAMSLEWQKTEETFAEYSNDIRQLCEQLSLENTSEEMISVGESLLSRLISMRRLNRLAQYKNRRARDVANEERAVVDERFLQLQNVQSEIEHLQKEISRCLEFRSADEDIEFVPLNEFFANADEELKKVAKESAHHERIARLQWELIERKSLVGTLQEREGRKNVLISDISTKEHRLKSLKPMIESLIEASRPVQELMGLNTLSSSSMEQRQLVARLPKELFLIYIQVEAYIDIAKDKDVRVRCEGDLENAMKFTECERQSESGAEDEGESTDADIERGGSPSRLRRRPNTLDEEITKKKEALIAPHPIYLVLEITCADGITLSVQLQYIQELHAIGALAKLRGSSLPFCGNILCNESILMELYPGDTGEKCPNTVGQVKLDQYHITVSEYERKVGRMYAFSQRMAGLYEEAVGGSQLCEVIQSVIETLRARIRSRSTLIKSIQSLRSLKIFKEMTPKERREYPAKILSELTEFKVISAEEFLSNVLLTNDYRELINAEHGDHVNDQFYFHATVERGSAKLIALIYIGVGYPLHNTPLFILGLSVAGKEYNSKSSLLLQNLEMEINVSLVENTDVENSDRLLSTQMAFLISRCDVLLEVNSALTNSSDFSREHLFSRLTRGRDQQPPLNFDALSNAFNFSFLN</sequence>
<dbReference type="AlphaFoldDB" id="A0A0M3IIX6"/>
<comment type="similarity">
    <text evidence="2">Belongs to the THOC5 family.</text>
</comment>
<evidence type="ECO:0000256" key="4">
    <source>
        <dbReference type="SAM" id="MobiDB-lite"/>
    </source>
</evidence>
<dbReference type="GO" id="GO:0000445">
    <property type="term" value="C:THO complex part of transcription export complex"/>
    <property type="evidence" value="ECO:0007669"/>
    <property type="project" value="TreeGrafter"/>
</dbReference>
<dbReference type="GO" id="GO:0006406">
    <property type="term" value="P:mRNA export from nucleus"/>
    <property type="evidence" value="ECO:0007669"/>
    <property type="project" value="TreeGrafter"/>
</dbReference>
<feature type="region of interest" description="Disordered" evidence="4">
    <location>
        <begin position="295"/>
        <end position="332"/>
    </location>
</feature>
<accession>A0A0M3IIX6</accession>
<dbReference type="InterPro" id="IPR019163">
    <property type="entry name" value="THO_Thoc5"/>
</dbReference>
<dbReference type="PANTHER" id="PTHR13375">
    <property type="entry name" value="FMS INTERACTING PROTEIN"/>
    <property type="match status" value="1"/>
</dbReference>
<name>A0A0M3IIX6_ASCLU</name>
<keyword evidence="3" id="KW-0539">Nucleus</keyword>
<dbReference type="GO" id="GO:0003729">
    <property type="term" value="F:mRNA binding"/>
    <property type="evidence" value="ECO:0007669"/>
    <property type="project" value="TreeGrafter"/>
</dbReference>